<dbReference type="SUPFAM" id="SSF51905">
    <property type="entry name" value="FAD/NAD(P)-binding domain"/>
    <property type="match status" value="2"/>
</dbReference>
<evidence type="ECO:0000313" key="8">
    <source>
        <dbReference type="Proteomes" id="UP001589810"/>
    </source>
</evidence>
<feature type="domain" description="NADH-rubredoxin oxidoreductase C-terminal" evidence="6">
    <location>
        <begin position="312"/>
        <end position="367"/>
    </location>
</feature>
<dbReference type="EMBL" id="JBHLUD010000001">
    <property type="protein sequence ID" value="MFC0539907.1"/>
    <property type="molecule type" value="Genomic_DNA"/>
</dbReference>
<dbReference type="Pfam" id="PF18267">
    <property type="entry name" value="Rubredoxin_C"/>
    <property type="match status" value="1"/>
</dbReference>
<dbReference type="PANTHER" id="PTHR43429:SF3">
    <property type="entry name" value="NITRITE REDUCTASE [NAD(P)H]"/>
    <property type="match status" value="1"/>
</dbReference>
<dbReference type="InterPro" id="IPR050260">
    <property type="entry name" value="FAD-bd_OxRdtase"/>
</dbReference>
<feature type="domain" description="BFD-like [2Fe-2S]-binding" evidence="4">
    <location>
        <begin position="414"/>
        <end position="457"/>
    </location>
</feature>
<dbReference type="PANTHER" id="PTHR43429">
    <property type="entry name" value="PYRIDINE NUCLEOTIDE-DISULFIDE OXIDOREDUCTASE DOMAIN-CONTAINING"/>
    <property type="match status" value="1"/>
</dbReference>
<dbReference type="PRINTS" id="PR00368">
    <property type="entry name" value="FADPNR"/>
</dbReference>
<evidence type="ECO:0000259" key="4">
    <source>
        <dbReference type="Pfam" id="PF04324"/>
    </source>
</evidence>
<dbReference type="InterPro" id="IPR016156">
    <property type="entry name" value="FAD/NAD-linked_Rdtase_dimer_sf"/>
</dbReference>
<evidence type="ECO:0000256" key="1">
    <source>
        <dbReference type="ARBA" id="ARBA00001974"/>
    </source>
</evidence>
<dbReference type="PRINTS" id="PR00411">
    <property type="entry name" value="PNDRDTASEI"/>
</dbReference>
<dbReference type="Gene3D" id="3.50.50.60">
    <property type="entry name" value="FAD/NAD(P)-binding domain"/>
    <property type="match status" value="2"/>
</dbReference>
<dbReference type="RefSeq" id="WP_273938674.1">
    <property type="nucleotide sequence ID" value="NZ_CP097263.1"/>
</dbReference>
<reference evidence="7 8" key="1">
    <citation type="submission" date="2024-09" db="EMBL/GenBank/DDBJ databases">
        <authorList>
            <person name="Sun Q."/>
            <person name="Mori K."/>
        </authorList>
    </citation>
    <scope>NUCLEOTIDE SEQUENCE [LARGE SCALE GENOMIC DNA]</scope>
    <source>
        <strain evidence="7 8">TBRC 1432</strain>
    </source>
</reference>
<keyword evidence="3" id="KW-0274">FAD</keyword>
<dbReference type="Pfam" id="PF07992">
    <property type="entry name" value="Pyr_redox_2"/>
    <property type="match status" value="1"/>
</dbReference>
<dbReference type="InterPro" id="IPR041854">
    <property type="entry name" value="BFD-like_2Fe2S-bd_dom_sf"/>
</dbReference>
<keyword evidence="2" id="KW-0285">Flavoprotein</keyword>
<evidence type="ECO:0000259" key="6">
    <source>
        <dbReference type="Pfam" id="PF18267"/>
    </source>
</evidence>
<dbReference type="Gene3D" id="1.10.10.1100">
    <property type="entry name" value="BFD-like [2Fe-2S]-binding domain"/>
    <property type="match status" value="1"/>
</dbReference>
<dbReference type="InterPro" id="IPR041575">
    <property type="entry name" value="Rubredoxin_C"/>
</dbReference>
<comment type="caution">
    <text evidence="7">The sequence shown here is derived from an EMBL/GenBank/DDBJ whole genome shotgun (WGS) entry which is preliminary data.</text>
</comment>
<feature type="domain" description="FAD/NAD(P)-binding" evidence="5">
    <location>
        <begin position="2"/>
        <end position="291"/>
    </location>
</feature>
<accession>A0ABV6MIG5</accession>
<protein>
    <submittedName>
        <fullName evidence="7">FAD-dependent oxidoreductase</fullName>
    </submittedName>
</protein>
<organism evidence="7 8">
    <name type="scientific">Kutzneria chonburiensis</name>
    <dbReference type="NCBI Taxonomy" id="1483604"/>
    <lineage>
        <taxon>Bacteria</taxon>
        <taxon>Bacillati</taxon>
        <taxon>Actinomycetota</taxon>
        <taxon>Actinomycetes</taxon>
        <taxon>Pseudonocardiales</taxon>
        <taxon>Pseudonocardiaceae</taxon>
        <taxon>Kutzneria</taxon>
    </lineage>
</organism>
<gene>
    <name evidence="7" type="ORF">ACFFH7_00355</name>
</gene>
<dbReference type="Gene3D" id="3.30.390.30">
    <property type="match status" value="1"/>
</dbReference>
<proteinExistence type="predicted"/>
<dbReference type="InterPro" id="IPR007419">
    <property type="entry name" value="BFD-like_2Fe2S-bd_dom"/>
</dbReference>
<dbReference type="Proteomes" id="UP001589810">
    <property type="component" value="Unassembled WGS sequence"/>
</dbReference>
<name>A0ABV6MIG5_9PSEU</name>
<sequence length="481" mass="49918">MRITIIGYGMAGARLADNLRGSGASITVIGAEKHPAYNRILLSNVVAGSMTPDDVLLHSPDWPRDNGIDLRLGVAAAEILPAEHRVVLTDGSTVDYDALVLATGSTPWIPPTDGLIEDGVLAPGVVAFRDLDDCRQIVNQAKDFGPVAVLGGGLLGLEAARGLAGRGCAVTVVHPVGHLMERQLDPAGGHVLARVLGAKGIEFRLGQLATKYLPGKGLLLDDGSVVAAGLVVVSAGARPSTELAEAAGLAVDRGVIIDDLLATSAPDVYAIGDCATHPGTVSGLVQPAWEQAAVLARRLTGEDIRYTGTPVVTRLKTRDVDLAAMGEVHVEPHDRDAEVVRLEDPSRGRYTKLVLRDDRVTGAIVLGAPDVAAAVTQLHDRGTPAPADRMALLLGRAMPAGETTDPGTLPASALICRCNTVDKGRLVGAWHAGARSFDALVSTTLAGTGCGGCRDSVCALSRWLAEQDPVTEPEKLGCNAT</sequence>
<dbReference type="InterPro" id="IPR023753">
    <property type="entry name" value="FAD/NAD-binding_dom"/>
</dbReference>
<evidence type="ECO:0000256" key="2">
    <source>
        <dbReference type="ARBA" id="ARBA00022630"/>
    </source>
</evidence>
<dbReference type="InterPro" id="IPR036188">
    <property type="entry name" value="FAD/NAD-bd_sf"/>
</dbReference>
<evidence type="ECO:0000313" key="7">
    <source>
        <dbReference type="EMBL" id="MFC0539907.1"/>
    </source>
</evidence>
<comment type="cofactor">
    <cofactor evidence="1">
        <name>FAD</name>
        <dbReference type="ChEBI" id="CHEBI:57692"/>
    </cofactor>
</comment>
<dbReference type="Pfam" id="PF04324">
    <property type="entry name" value="Fer2_BFD"/>
    <property type="match status" value="1"/>
</dbReference>
<evidence type="ECO:0000259" key="5">
    <source>
        <dbReference type="Pfam" id="PF07992"/>
    </source>
</evidence>
<evidence type="ECO:0000256" key="3">
    <source>
        <dbReference type="ARBA" id="ARBA00022827"/>
    </source>
</evidence>
<keyword evidence="8" id="KW-1185">Reference proteome</keyword>